<dbReference type="PANTHER" id="PTHR23522:SF10">
    <property type="entry name" value="3-PHENYLPROPIONIC ACID TRANSPORTER-RELATED"/>
    <property type="match status" value="1"/>
</dbReference>
<dbReference type="GO" id="GO:0005886">
    <property type="term" value="C:plasma membrane"/>
    <property type="evidence" value="ECO:0007669"/>
    <property type="project" value="UniProtKB-SubCell"/>
</dbReference>
<evidence type="ECO:0000313" key="9">
    <source>
        <dbReference type="Proteomes" id="UP000243416"/>
    </source>
</evidence>
<dbReference type="NCBIfam" id="NF037955">
    <property type="entry name" value="mfs"/>
    <property type="match status" value="1"/>
</dbReference>
<evidence type="ECO:0000256" key="4">
    <source>
        <dbReference type="ARBA" id="ARBA00022519"/>
    </source>
</evidence>
<dbReference type="Proteomes" id="UP000243416">
    <property type="component" value="Unassembled WGS sequence"/>
</dbReference>
<keyword evidence="9" id="KW-1185">Reference proteome</keyword>
<keyword evidence="6" id="KW-1133">Transmembrane helix</keyword>
<evidence type="ECO:0000256" key="2">
    <source>
        <dbReference type="ARBA" id="ARBA00022448"/>
    </source>
</evidence>
<dbReference type="SUPFAM" id="SSF103473">
    <property type="entry name" value="MFS general substrate transporter"/>
    <property type="match status" value="1"/>
</dbReference>
<keyword evidence="3" id="KW-1003">Cell membrane</keyword>
<protein>
    <submittedName>
        <fullName evidence="8">MFS transporter</fullName>
    </submittedName>
</protein>
<dbReference type="GO" id="GO:0030395">
    <property type="term" value="F:lactose binding"/>
    <property type="evidence" value="ECO:0007669"/>
    <property type="project" value="TreeGrafter"/>
</dbReference>
<evidence type="ECO:0000256" key="7">
    <source>
        <dbReference type="ARBA" id="ARBA00023136"/>
    </source>
</evidence>
<comment type="caution">
    <text evidence="8">The sequence shown here is derived from an EMBL/GenBank/DDBJ whole genome shotgun (WGS) entry which is preliminary data.</text>
</comment>
<keyword evidence="4" id="KW-0997">Cell inner membrane</keyword>
<dbReference type="InterPro" id="IPR036259">
    <property type="entry name" value="MFS_trans_sf"/>
</dbReference>
<organism evidence="8 9">
    <name type="scientific">Sterolibacterium denitrificans</name>
    <dbReference type="NCBI Taxonomy" id="157592"/>
    <lineage>
        <taxon>Bacteria</taxon>
        <taxon>Pseudomonadati</taxon>
        <taxon>Pseudomonadota</taxon>
        <taxon>Betaproteobacteria</taxon>
        <taxon>Nitrosomonadales</taxon>
        <taxon>Sterolibacteriaceae</taxon>
        <taxon>Sterolibacterium</taxon>
    </lineage>
</organism>
<dbReference type="InterPro" id="IPR024989">
    <property type="entry name" value="MFS_assoc_dom"/>
</dbReference>
<gene>
    <name evidence="8" type="ORF">ACY05_01580</name>
</gene>
<dbReference type="PIRSF" id="PIRSF004925">
    <property type="entry name" value="HcaT"/>
    <property type="match status" value="1"/>
</dbReference>
<dbReference type="PANTHER" id="PTHR23522">
    <property type="entry name" value="BLL5896 PROTEIN"/>
    <property type="match status" value="1"/>
</dbReference>
<evidence type="ECO:0000256" key="5">
    <source>
        <dbReference type="ARBA" id="ARBA00022692"/>
    </source>
</evidence>
<evidence type="ECO:0000256" key="1">
    <source>
        <dbReference type="ARBA" id="ARBA00004429"/>
    </source>
</evidence>
<reference evidence="8 9" key="1">
    <citation type="journal article" date="2016" name="ISME J.">
        <title>Integrated multi-omics analyses reveal the biochemical mechanisms and phylogenetic relevance of anaerobic androgen biodegradation in the environment.</title>
        <authorList>
            <person name="Yang F.C."/>
            <person name="Chen Y.L."/>
            <person name="Tang S.L."/>
            <person name="Yu C.P."/>
            <person name="Wang P.H."/>
            <person name="Ismail W."/>
            <person name="Wang C.H."/>
            <person name="Ding J.Y."/>
            <person name="Yang C.Y."/>
            <person name="Yang C.Y."/>
            <person name="Chiang Y.R."/>
        </authorList>
    </citation>
    <scope>NUCLEOTIDE SEQUENCE [LARGE SCALE GENOMIC DNA]</scope>
    <source>
        <strain evidence="8 9">DSM 13999</strain>
    </source>
</reference>
<keyword evidence="7" id="KW-0472">Membrane</keyword>
<name>A0A656Z938_9PROT</name>
<dbReference type="RefSeq" id="WP_067169881.1">
    <property type="nucleotide sequence ID" value="NZ_LFZK01000001.1"/>
</dbReference>
<keyword evidence="2" id="KW-0813">Transport</keyword>
<comment type="subcellular location">
    <subcellularLocation>
        <location evidence="1">Cell inner membrane</location>
        <topology evidence="1">Multi-pass membrane protein</topology>
    </subcellularLocation>
</comment>
<keyword evidence="5" id="KW-0812">Transmembrane</keyword>
<proteinExistence type="predicted"/>
<evidence type="ECO:0000256" key="6">
    <source>
        <dbReference type="ARBA" id="ARBA00022989"/>
    </source>
</evidence>
<dbReference type="EMBL" id="LFZK01000001">
    <property type="protein sequence ID" value="KYC29261.1"/>
    <property type="molecule type" value="Genomic_DNA"/>
</dbReference>
<evidence type="ECO:0000313" key="8">
    <source>
        <dbReference type="EMBL" id="KYC29261.1"/>
    </source>
</evidence>
<dbReference type="Gene3D" id="1.20.1250.20">
    <property type="entry name" value="MFS general substrate transporter like domains"/>
    <property type="match status" value="2"/>
</dbReference>
<sequence length="385" mass="42175">MTALRLAAWYFVYFAFVGAYMPYFGVYLQARGFSAWEISLLLSLMQMMRLVAPNLWSWLADHHGRKKPVVYGTALLCALSFGTLFVVDGFAATFAAMALLSFFWSAALPLVEALTLSQLEGRPERYGRIRMWGSAGFVVAVQCIGALLDVQPIDSLLWASLTLLLLLFGCGLALPETPSRHDAQASVSLRAMLRRPQLLPLLWAAFLISAAHGPLYVFYSIHLVAHGYPKTLIGALWSLGVVAEILVFMLMPHLQRHYRLRSILLTTFAATVLRFLLIGWGAGSLPVLALAQLLHGISFGAFHAAMVAILHQWFPGREQVRAQALYGSISFGAGGMLGGLLSGQTWDVLGAGWTYTMGSLFALGGLLIVWRRITDTGQRCGHRGG</sequence>
<dbReference type="AlphaFoldDB" id="A0A656Z938"/>
<accession>A0A656Z938</accession>
<dbReference type="InterPro" id="IPR026032">
    <property type="entry name" value="HcaT-like"/>
</dbReference>
<dbReference type="GO" id="GO:0015528">
    <property type="term" value="F:lactose:proton symporter activity"/>
    <property type="evidence" value="ECO:0007669"/>
    <property type="project" value="TreeGrafter"/>
</dbReference>
<dbReference type="OrthoDB" id="9150135at2"/>
<dbReference type="Pfam" id="PF12832">
    <property type="entry name" value="MFS_1_like"/>
    <property type="match status" value="1"/>
</dbReference>
<evidence type="ECO:0000256" key="3">
    <source>
        <dbReference type="ARBA" id="ARBA00022475"/>
    </source>
</evidence>